<name>A0ABW1ZIB1_9DEIO</name>
<accession>A0ABW1ZIB1</accession>
<keyword evidence="2" id="KW-1185">Reference proteome</keyword>
<protein>
    <submittedName>
        <fullName evidence="1">Uncharacterized protein</fullName>
    </submittedName>
</protein>
<organism evidence="1 2">
    <name type="scientific">Deinococcus multiflagellatus</name>
    <dbReference type="NCBI Taxonomy" id="1656887"/>
    <lineage>
        <taxon>Bacteria</taxon>
        <taxon>Thermotogati</taxon>
        <taxon>Deinococcota</taxon>
        <taxon>Deinococci</taxon>
        <taxon>Deinococcales</taxon>
        <taxon>Deinococcaceae</taxon>
        <taxon>Deinococcus</taxon>
    </lineage>
</organism>
<reference evidence="2" key="1">
    <citation type="journal article" date="2019" name="Int. J. Syst. Evol. Microbiol.">
        <title>The Global Catalogue of Microorganisms (GCM) 10K type strain sequencing project: providing services to taxonomists for standard genome sequencing and annotation.</title>
        <authorList>
            <consortium name="The Broad Institute Genomics Platform"/>
            <consortium name="The Broad Institute Genome Sequencing Center for Infectious Disease"/>
            <person name="Wu L."/>
            <person name="Ma J."/>
        </authorList>
    </citation>
    <scope>NUCLEOTIDE SEQUENCE [LARGE SCALE GENOMIC DNA]</scope>
    <source>
        <strain evidence="2">CCUG 63830</strain>
    </source>
</reference>
<evidence type="ECO:0000313" key="2">
    <source>
        <dbReference type="Proteomes" id="UP001596317"/>
    </source>
</evidence>
<dbReference type="RefSeq" id="WP_380055057.1">
    <property type="nucleotide sequence ID" value="NZ_JBHSWB010000001.1"/>
</dbReference>
<dbReference type="Proteomes" id="UP001596317">
    <property type="component" value="Unassembled WGS sequence"/>
</dbReference>
<evidence type="ECO:0000313" key="1">
    <source>
        <dbReference type="EMBL" id="MFC6660164.1"/>
    </source>
</evidence>
<dbReference type="EMBL" id="JBHSWB010000001">
    <property type="protein sequence ID" value="MFC6660164.1"/>
    <property type="molecule type" value="Genomic_DNA"/>
</dbReference>
<comment type="caution">
    <text evidence="1">The sequence shown here is derived from an EMBL/GenBank/DDBJ whole genome shotgun (WGS) entry which is preliminary data.</text>
</comment>
<proteinExistence type="predicted"/>
<sequence>MISGSRHHAGQRGPWPGRLLAAALLGALLGGPDAGAQTRAPAALGPERALQAFMQTFTPVPGEQSLLALARREGLDWTATRNLFSTRLTDETAFFLDWRGHSVAPTGSVFTTVRAATYLRGPEALLVLSRQWCVQGQCQERSAFAWLGPGGLRPATEQALIPLIRDAAFFPGSVPPCLRGVTLGVSYLPARQGAALYALPLLPPRQRAPVRRPG</sequence>
<gene>
    <name evidence="1" type="ORF">ACFP90_07200</name>
</gene>